<comment type="caution">
    <text evidence="2">The sequence shown here is derived from an EMBL/GenBank/DDBJ whole genome shotgun (WGS) entry which is preliminary data.</text>
</comment>
<dbReference type="Proteomes" id="UP000011744">
    <property type="component" value="Unassembled WGS sequence"/>
</dbReference>
<evidence type="ECO:0000313" key="3">
    <source>
        <dbReference type="Proteomes" id="UP000011744"/>
    </source>
</evidence>
<dbReference type="eggNOG" id="ENOG5032C11">
    <property type="taxonomic scope" value="Bacteria"/>
</dbReference>
<evidence type="ECO:0008006" key="4">
    <source>
        <dbReference type="Google" id="ProtNLM"/>
    </source>
</evidence>
<dbReference type="RefSeq" id="WP_008612925.1">
    <property type="nucleotide sequence ID" value="NZ_AONQ01000001.1"/>
</dbReference>
<protein>
    <recommendedName>
        <fullName evidence="4">Methyl-accepting chemotaxis protein</fullName>
    </recommendedName>
</protein>
<dbReference type="PATRIC" id="fig|1244869.3.peg.4"/>
<feature type="coiled-coil region" evidence="1">
    <location>
        <begin position="229"/>
        <end position="256"/>
    </location>
</feature>
<proteinExistence type="predicted"/>
<dbReference type="EMBL" id="AONQ01000001">
    <property type="protein sequence ID" value="EME71920.1"/>
    <property type="molecule type" value="Genomic_DNA"/>
</dbReference>
<dbReference type="InterPro" id="IPR025503">
    <property type="entry name" value="DUF4391"/>
</dbReference>
<sequence length="262" mass="28925">MSFAAFLDALALPADAKVEQRVPKKLLVEQGAPTAADKRQIQDGIDELQWVAALKPTNIGVPMFRDADREYLEIAVLTAVFRQNAKAARLIELIHRAIPYPVLLVSSFLDADKRCVNVSAAHKRFAQNEAGKFVIDEILTTSPIAQDVVTTATAQAFLGSLALSRLPTRDLFAFYQGWMDGIVGLAASSITGRFSLPESPEQTRQMRESIARNSRIIDELSALRTQAVKEKQMNRLVELNMNIKRLESELAANQSALNGIHL</sequence>
<accession>M2ZBV3</accession>
<keyword evidence="3" id="KW-1185">Reference proteome</keyword>
<name>M2ZBV3_9PROT</name>
<reference evidence="2 3" key="1">
    <citation type="journal article" date="2014" name="Genome Announc.">
        <title>Draft Genome Sequence of Magnetospirillum sp. Strain SO-1, a Freshwater Magnetotactic Bacterium Isolated from the Ol'khovka River, Russia.</title>
        <authorList>
            <person name="Grouzdev D.S."/>
            <person name="Dziuba M.V."/>
            <person name="Sukhacheva M.S."/>
            <person name="Mardanov A.V."/>
            <person name="Beletskiy A.V."/>
            <person name="Kuznetsov B.B."/>
            <person name="Skryabin K.G."/>
        </authorList>
    </citation>
    <scope>NUCLEOTIDE SEQUENCE [LARGE SCALE GENOMIC DNA]</scope>
    <source>
        <strain evidence="2 3">SO-1</strain>
    </source>
</reference>
<dbReference type="OrthoDB" id="9805811at2"/>
<dbReference type="Pfam" id="PF14335">
    <property type="entry name" value="DUF4391"/>
    <property type="match status" value="1"/>
</dbReference>
<dbReference type="AlphaFoldDB" id="M2ZBV3"/>
<gene>
    <name evidence="2" type="ORF">H261_00035</name>
</gene>
<dbReference type="STRING" id="1244869.H261_00035"/>
<evidence type="ECO:0000256" key="1">
    <source>
        <dbReference type="SAM" id="Coils"/>
    </source>
</evidence>
<evidence type="ECO:0000313" key="2">
    <source>
        <dbReference type="EMBL" id="EME71920.1"/>
    </source>
</evidence>
<keyword evidence="1" id="KW-0175">Coiled coil</keyword>
<organism evidence="2 3">
    <name type="scientific">Paramagnetospirillum caucaseum</name>
    <dbReference type="NCBI Taxonomy" id="1244869"/>
    <lineage>
        <taxon>Bacteria</taxon>
        <taxon>Pseudomonadati</taxon>
        <taxon>Pseudomonadota</taxon>
        <taxon>Alphaproteobacteria</taxon>
        <taxon>Rhodospirillales</taxon>
        <taxon>Magnetospirillaceae</taxon>
        <taxon>Paramagnetospirillum</taxon>
    </lineage>
</organism>